<name>A0A4V3CAN0_9ACTN</name>
<reference evidence="5 6" key="1">
    <citation type="submission" date="2019-03" db="EMBL/GenBank/DDBJ databases">
        <title>Genomic Encyclopedia of Type Strains, Phase III (KMG-III): the genomes of soil and plant-associated and newly described type strains.</title>
        <authorList>
            <person name="Whitman W."/>
        </authorList>
    </citation>
    <scope>NUCLEOTIDE SEQUENCE [LARGE SCALE GENOMIC DNA]</scope>
    <source>
        <strain evidence="5 6">VKM Ac-2527</strain>
    </source>
</reference>
<feature type="transmembrane region" description="Helical" evidence="2">
    <location>
        <begin position="9"/>
        <end position="26"/>
    </location>
</feature>
<dbReference type="PANTHER" id="PTHR40047:SF1">
    <property type="entry name" value="UPF0703 PROTEIN YCGQ"/>
    <property type="match status" value="1"/>
</dbReference>
<feature type="domain" description="DUF1980" evidence="3">
    <location>
        <begin position="13"/>
        <end position="123"/>
    </location>
</feature>
<dbReference type="EMBL" id="SNWQ01000003">
    <property type="protein sequence ID" value="TDO51472.1"/>
    <property type="molecule type" value="Genomic_DNA"/>
</dbReference>
<dbReference type="PANTHER" id="PTHR40047">
    <property type="entry name" value="UPF0703 PROTEIN YCGQ"/>
    <property type="match status" value="1"/>
</dbReference>
<accession>A0A4V3CAN0</accession>
<feature type="transmembrane region" description="Helical" evidence="2">
    <location>
        <begin position="38"/>
        <end position="59"/>
    </location>
</feature>
<evidence type="ECO:0000256" key="2">
    <source>
        <dbReference type="SAM" id="Phobius"/>
    </source>
</evidence>
<dbReference type="InterPro" id="IPR048493">
    <property type="entry name" value="DUF1980_N"/>
</dbReference>
<protein>
    <submittedName>
        <fullName evidence="5">Putative repeat protein (TIGR03943 family)</fullName>
    </submittedName>
</protein>
<feature type="domain" description="DUF1980" evidence="4">
    <location>
        <begin position="167"/>
        <end position="258"/>
    </location>
</feature>
<dbReference type="OrthoDB" id="359029at2"/>
<feature type="region of interest" description="Disordered" evidence="1">
    <location>
        <begin position="128"/>
        <end position="147"/>
    </location>
</feature>
<keyword evidence="2" id="KW-0472">Membrane</keyword>
<dbReference type="Pfam" id="PF21537">
    <property type="entry name" value="DUF1980_C"/>
    <property type="match status" value="1"/>
</dbReference>
<keyword evidence="2" id="KW-1133">Transmembrane helix</keyword>
<evidence type="ECO:0000313" key="6">
    <source>
        <dbReference type="Proteomes" id="UP000295388"/>
    </source>
</evidence>
<dbReference type="NCBIfam" id="TIGR03943">
    <property type="entry name" value="TIGR03943 family putative permease subunit"/>
    <property type="match status" value="1"/>
</dbReference>
<gene>
    <name evidence="5" type="ORF">EV643_103209</name>
</gene>
<evidence type="ECO:0000313" key="5">
    <source>
        <dbReference type="EMBL" id="TDO51472.1"/>
    </source>
</evidence>
<feature type="compositionally biased region" description="Polar residues" evidence="1">
    <location>
        <begin position="137"/>
        <end position="147"/>
    </location>
</feature>
<sequence length="259" mass="28087">MVVAVRRNVAGLVVVFVGAAIVQLAISNTYLRYVKPGMRWMLLAAGVILILLAVADVLADTRRKPAQQHDDGQHDDGQHDHEPHTGDDDGHGHHGLPRAAWLLLIPVFALLVVDPPALGADAAQRQSPVAAKPVAPKNQSWLADSAQSDKPVPLAVRDYAIWAVWEKDSMKGRNFQLTGFVTPGKNGSWYVSRIGLTCCVADGTAFMVEARGDQPAPAKNQWVTVTGEWAEPTKRQDGDVAAITITEVRQVTPPTNQYE</sequence>
<proteinExistence type="predicted"/>
<keyword evidence="2" id="KW-0812">Transmembrane</keyword>
<comment type="caution">
    <text evidence="5">The sequence shown here is derived from an EMBL/GenBank/DDBJ whole genome shotgun (WGS) entry which is preliminary data.</text>
</comment>
<evidence type="ECO:0000259" key="4">
    <source>
        <dbReference type="Pfam" id="PF21537"/>
    </source>
</evidence>
<evidence type="ECO:0000256" key="1">
    <source>
        <dbReference type="SAM" id="MobiDB-lite"/>
    </source>
</evidence>
<dbReference type="Proteomes" id="UP000295388">
    <property type="component" value="Unassembled WGS sequence"/>
</dbReference>
<dbReference type="InterPro" id="IPR052955">
    <property type="entry name" value="UPF0703_membrane_permease"/>
</dbReference>
<dbReference type="InterPro" id="IPR048447">
    <property type="entry name" value="DUF1980_C"/>
</dbReference>
<dbReference type="InterPro" id="IPR015402">
    <property type="entry name" value="DUF1980"/>
</dbReference>
<keyword evidence="6" id="KW-1185">Reference proteome</keyword>
<evidence type="ECO:0000259" key="3">
    <source>
        <dbReference type="Pfam" id="PF09323"/>
    </source>
</evidence>
<dbReference type="AlphaFoldDB" id="A0A4V3CAN0"/>
<feature type="region of interest" description="Disordered" evidence="1">
    <location>
        <begin position="63"/>
        <end position="92"/>
    </location>
</feature>
<organism evidence="5 6">
    <name type="scientific">Kribbella caucasensis</name>
    <dbReference type="NCBI Taxonomy" id="2512215"/>
    <lineage>
        <taxon>Bacteria</taxon>
        <taxon>Bacillati</taxon>
        <taxon>Actinomycetota</taxon>
        <taxon>Actinomycetes</taxon>
        <taxon>Propionibacteriales</taxon>
        <taxon>Kribbellaceae</taxon>
        <taxon>Kribbella</taxon>
    </lineage>
</organism>
<dbReference type="Pfam" id="PF09323">
    <property type="entry name" value="DUF1980"/>
    <property type="match status" value="1"/>
</dbReference>